<proteinExistence type="predicted"/>
<gene>
    <name evidence="1" type="ORF">KM842_08150</name>
</gene>
<protein>
    <submittedName>
        <fullName evidence="1">YcnI family protein</fullName>
    </submittedName>
</protein>
<accession>A0ACD1E084</accession>
<evidence type="ECO:0000313" key="2">
    <source>
        <dbReference type="Proteomes" id="UP000681794"/>
    </source>
</evidence>
<sequence>MQKRLAAGGVATLGVAAAIVLGTAASASAHVEAEATSTAANSYTTVTFSVPHGCDGSPTTKLRFHVPESVIEVTPTVNPNWTISKATEPYTAASSAAGDDDEAEAAAERVTSITYTAKTPLPADERDTFSLSFSLPDGKAGDTVSMPVTQTCEAGSTEWDQATKAGQAEPEHPAPAITLTAADAAGDEHAHGTTESTESDAAAATTASSSTTAEAADPDLVGRFLGLGGLLLGAVALVVSVAATRRRGSSK</sequence>
<name>A0ACD1E084_9MICO</name>
<reference evidence="1" key="1">
    <citation type="submission" date="2021-06" db="EMBL/GenBank/DDBJ databases">
        <authorList>
            <person name="Ellington A.J."/>
            <person name="Bryan N.C."/>
            <person name="Christner B.C."/>
            <person name="Reisch C.R."/>
        </authorList>
    </citation>
    <scope>NUCLEOTIDE SEQUENCE</scope>
    <source>
        <strain evidence="1">L6-1</strain>
    </source>
</reference>
<dbReference type="EMBL" id="CP076544">
    <property type="protein sequence ID" value="QWS32295.1"/>
    <property type="molecule type" value="Genomic_DNA"/>
</dbReference>
<organism evidence="1 2">
    <name type="scientific">Curtobacterium aetherium</name>
    <dbReference type="NCBI Taxonomy" id="2841594"/>
    <lineage>
        <taxon>Bacteria</taxon>
        <taxon>Bacillati</taxon>
        <taxon>Actinomycetota</taxon>
        <taxon>Actinomycetes</taxon>
        <taxon>Micrococcales</taxon>
        <taxon>Microbacteriaceae</taxon>
        <taxon>Curtobacterium</taxon>
    </lineage>
</organism>
<keyword evidence="2" id="KW-1185">Reference proteome</keyword>
<evidence type="ECO:0000313" key="1">
    <source>
        <dbReference type="EMBL" id="QWS32295.1"/>
    </source>
</evidence>
<dbReference type="Proteomes" id="UP000681794">
    <property type="component" value="Chromosome"/>
</dbReference>